<evidence type="ECO:0000313" key="2">
    <source>
        <dbReference type="EMBL" id="OGK41379.1"/>
    </source>
</evidence>
<dbReference type="Proteomes" id="UP000179270">
    <property type="component" value="Unassembled WGS sequence"/>
</dbReference>
<dbReference type="Gene3D" id="3.40.50.300">
    <property type="entry name" value="P-loop containing nucleotide triphosphate hydrolases"/>
    <property type="match status" value="2"/>
</dbReference>
<reference evidence="2 3" key="1">
    <citation type="journal article" date="2016" name="Nat. Commun.">
        <title>Thousands of microbial genomes shed light on interconnected biogeochemical processes in an aquifer system.</title>
        <authorList>
            <person name="Anantharaman K."/>
            <person name="Brown C.T."/>
            <person name="Hug L.A."/>
            <person name="Sharon I."/>
            <person name="Castelle C.J."/>
            <person name="Probst A.J."/>
            <person name="Thomas B.C."/>
            <person name="Singh A."/>
            <person name="Wilkins M.J."/>
            <person name="Karaoz U."/>
            <person name="Brodie E.L."/>
            <person name="Williams K.H."/>
            <person name="Hubbard S.S."/>
            <person name="Banfield J.F."/>
        </authorList>
    </citation>
    <scope>NUCLEOTIDE SEQUENCE [LARGE SCALE GENOMIC DNA]</scope>
</reference>
<organism evidence="2 3">
    <name type="scientific">Candidatus Roizmanbacteria bacterium RIFCSPLOWO2_01_FULL_35_13</name>
    <dbReference type="NCBI Taxonomy" id="1802055"/>
    <lineage>
        <taxon>Bacteria</taxon>
        <taxon>Candidatus Roizmaniibacteriota</taxon>
    </lineage>
</organism>
<dbReference type="InterPro" id="IPR027417">
    <property type="entry name" value="P-loop_NTPase"/>
</dbReference>
<comment type="caution">
    <text evidence="2">The sequence shown here is derived from an EMBL/GenBank/DDBJ whole genome shotgun (WGS) entry which is preliminary data.</text>
</comment>
<proteinExistence type="predicted"/>
<protein>
    <recommendedName>
        <fullName evidence="1">Helicase HerA central domain-containing protein</fullName>
    </recommendedName>
</protein>
<dbReference type="PANTHER" id="PTHR30121:SF11">
    <property type="entry name" value="AAA+ ATPASE DOMAIN-CONTAINING PROTEIN"/>
    <property type="match status" value="1"/>
</dbReference>
<gene>
    <name evidence="2" type="ORF">A3A74_03540</name>
</gene>
<dbReference type="AlphaFoldDB" id="A0A1F7IDC8"/>
<dbReference type="InterPro" id="IPR002789">
    <property type="entry name" value="HerA_central"/>
</dbReference>
<sequence length="382" mass="43616">MLKQTRLRKTHYFERKYQVLNAQELATLWHPSGFLLAGIKNIAWGKTLSGEPPESLPVVPASNNPQGLQAQEKKDVNFFAKTEFKNKETIFGIKTPDRRKHVYIIGKTGAGKSTLIANMAIDDIRKDRGIGIIDPHGDLSEVILDYIPKRRLNDVVYLEPFDTERPFSLNVLEVRNKQQKELVASGIVSIFNKIYKESWGPRLEYILRNVILTLLESPGTTLVDILPLLSHKEYRKKIVSKLQDPVLKSFWEKEFEKMPDRLRAEAISPIQNKVGQFVTSKMIRNILGKPKSSIDLEQIMNEGKILILNLSQGKLGEDSAALLGAMIITQIQLAAMNRSFIKEEERKDFFLYVDEFQNFATTSFVKILSEARKYRLALTLAK</sequence>
<dbReference type="STRING" id="1802055.A3A74_03540"/>
<feature type="domain" description="Helicase HerA central" evidence="1">
    <location>
        <begin position="99"/>
        <end position="315"/>
    </location>
</feature>
<name>A0A1F7IDC8_9BACT</name>
<accession>A0A1F7IDC8</accession>
<dbReference type="EMBL" id="MGAF01000019">
    <property type="protein sequence ID" value="OGK41379.1"/>
    <property type="molecule type" value="Genomic_DNA"/>
</dbReference>
<evidence type="ECO:0000259" key="1">
    <source>
        <dbReference type="Pfam" id="PF01935"/>
    </source>
</evidence>
<dbReference type="SUPFAM" id="SSF52540">
    <property type="entry name" value="P-loop containing nucleoside triphosphate hydrolases"/>
    <property type="match status" value="1"/>
</dbReference>
<evidence type="ECO:0000313" key="3">
    <source>
        <dbReference type="Proteomes" id="UP000179270"/>
    </source>
</evidence>
<dbReference type="InterPro" id="IPR051162">
    <property type="entry name" value="T4SS_component"/>
</dbReference>
<dbReference type="Pfam" id="PF01935">
    <property type="entry name" value="DUF87"/>
    <property type="match status" value="1"/>
</dbReference>
<dbReference type="PANTHER" id="PTHR30121">
    <property type="entry name" value="UNCHARACTERIZED PROTEIN YJGR-RELATED"/>
    <property type="match status" value="1"/>
</dbReference>